<evidence type="ECO:0000313" key="1">
    <source>
        <dbReference type="EMBL" id="MQY05263.1"/>
    </source>
</evidence>
<name>A0A7K0BVR3_9ACTN</name>
<organism evidence="1 2">
    <name type="scientific">Actinomadura macrotermitis</name>
    <dbReference type="NCBI Taxonomy" id="2585200"/>
    <lineage>
        <taxon>Bacteria</taxon>
        <taxon>Bacillati</taxon>
        <taxon>Actinomycetota</taxon>
        <taxon>Actinomycetes</taxon>
        <taxon>Streptosporangiales</taxon>
        <taxon>Thermomonosporaceae</taxon>
        <taxon>Actinomadura</taxon>
    </lineage>
</organism>
<reference evidence="1 2" key="1">
    <citation type="submission" date="2019-10" db="EMBL/GenBank/DDBJ databases">
        <title>Actinomadura rubteroloni sp. nov. and Actinomadura macrotermitis sp. nov., isolated from the gut of fungus growing-termite Macrotermes natalensis.</title>
        <authorList>
            <person name="Benndorf R."/>
            <person name="Martin K."/>
            <person name="Kuefner M."/>
            <person name="De Beer W."/>
            <person name="Kaster A.-K."/>
            <person name="Vollmers J."/>
            <person name="Poulsen M."/>
            <person name="Beemelmanns C."/>
        </authorList>
    </citation>
    <scope>NUCLEOTIDE SEQUENCE [LARGE SCALE GENOMIC DNA]</scope>
    <source>
        <strain evidence="1 2">RB68</strain>
    </source>
</reference>
<gene>
    <name evidence="1" type="ORF">ACRB68_33350</name>
</gene>
<evidence type="ECO:0000313" key="2">
    <source>
        <dbReference type="Proteomes" id="UP000487268"/>
    </source>
</evidence>
<proteinExistence type="predicted"/>
<sequence>MELTDAARMIMAESAPFPELARVSQGAYDELAADRPVHHSALTWMIREACRKDLYGALIRKHGGDAFEDMVTVICREIDRQAPVLSR</sequence>
<dbReference type="EMBL" id="WEGH01000002">
    <property type="protein sequence ID" value="MQY05263.1"/>
    <property type="molecule type" value="Genomic_DNA"/>
</dbReference>
<keyword evidence="2" id="KW-1185">Reference proteome</keyword>
<dbReference type="RefSeq" id="WP_153533350.1">
    <property type="nucleotide sequence ID" value="NZ_WEGH01000002.1"/>
</dbReference>
<comment type="caution">
    <text evidence="1">The sequence shown here is derived from an EMBL/GenBank/DDBJ whole genome shotgun (WGS) entry which is preliminary data.</text>
</comment>
<dbReference type="OrthoDB" id="3481325at2"/>
<dbReference type="Proteomes" id="UP000487268">
    <property type="component" value="Unassembled WGS sequence"/>
</dbReference>
<protein>
    <submittedName>
        <fullName evidence="1">Uncharacterized protein</fullName>
    </submittedName>
</protein>
<accession>A0A7K0BVR3</accession>
<dbReference type="AlphaFoldDB" id="A0A7K0BVR3"/>